<keyword evidence="6 8" id="KW-0503">Monooxygenase</keyword>
<dbReference type="Pfam" id="PF00067">
    <property type="entry name" value="p450"/>
    <property type="match status" value="1"/>
</dbReference>
<keyword evidence="9" id="KW-0732">Signal</keyword>
<dbReference type="InterPro" id="IPR017972">
    <property type="entry name" value="Cyt_P450_CS"/>
</dbReference>
<dbReference type="GO" id="GO:0016705">
    <property type="term" value="F:oxidoreductase activity, acting on paired donors, with incorporation or reduction of molecular oxygen"/>
    <property type="evidence" value="ECO:0007669"/>
    <property type="project" value="InterPro"/>
</dbReference>
<organism evidence="10">
    <name type="scientific">Proboscia inermis</name>
    <dbReference type="NCBI Taxonomy" id="420281"/>
    <lineage>
        <taxon>Eukaryota</taxon>
        <taxon>Sar</taxon>
        <taxon>Stramenopiles</taxon>
        <taxon>Ochrophyta</taxon>
        <taxon>Bacillariophyta</taxon>
        <taxon>Coscinodiscophyceae</taxon>
        <taxon>Rhizosoleniophycidae</taxon>
        <taxon>Rhizosoleniales</taxon>
        <taxon>Rhizosoleniaceae</taxon>
        <taxon>Proboscia</taxon>
    </lineage>
</organism>
<gene>
    <name evidence="10" type="ORF">PINE0816_LOCUS12991</name>
</gene>
<name>A0A7S0GGS3_9STRA</name>
<evidence type="ECO:0000256" key="9">
    <source>
        <dbReference type="SAM" id="SignalP"/>
    </source>
</evidence>
<dbReference type="PROSITE" id="PS00086">
    <property type="entry name" value="CYTOCHROME_P450"/>
    <property type="match status" value="1"/>
</dbReference>
<dbReference type="PANTHER" id="PTHR24291">
    <property type="entry name" value="CYTOCHROME P450 FAMILY 4"/>
    <property type="match status" value="1"/>
</dbReference>
<feature type="binding site" description="axial binding residue" evidence="7">
    <location>
        <position position="467"/>
    </location>
    <ligand>
        <name>heme</name>
        <dbReference type="ChEBI" id="CHEBI:30413"/>
    </ligand>
    <ligandPart>
        <name>Fe</name>
        <dbReference type="ChEBI" id="CHEBI:18248"/>
    </ligandPart>
</feature>
<dbReference type="PANTHER" id="PTHR24291:SF50">
    <property type="entry name" value="BIFUNCTIONAL ALBAFLAVENONE MONOOXYGENASE_TERPENE SYNTHASE"/>
    <property type="match status" value="1"/>
</dbReference>
<dbReference type="EMBL" id="HBEL01028097">
    <property type="protein sequence ID" value="CAD8416856.1"/>
    <property type="molecule type" value="Transcribed_RNA"/>
</dbReference>
<dbReference type="GO" id="GO:0005506">
    <property type="term" value="F:iron ion binding"/>
    <property type="evidence" value="ECO:0007669"/>
    <property type="project" value="InterPro"/>
</dbReference>
<comment type="cofactor">
    <cofactor evidence="7">
        <name>heme</name>
        <dbReference type="ChEBI" id="CHEBI:30413"/>
    </cofactor>
</comment>
<dbReference type="SUPFAM" id="SSF48264">
    <property type="entry name" value="Cytochrome P450"/>
    <property type="match status" value="1"/>
</dbReference>
<evidence type="ECO:0008006" key="11">
    <source>
        <dbReference type="Google" id="ProtNLM"/>
    </source>
</evidence>
<accession>A0A7S0GGS3</accession>
<keyword evidence="2 7" id="KW-0349">Heme</keyword>
<proteinExistence type="inferred from homology"/>
<feature type="signal peptide" evidence="9">
    <location>
        <begin position="1"/>
        <end position="16"/>
    </location>
</feature>
<dbReference type="InterPro" id="IPR036396">
    <property type="entry name" value="Cyt_P450_sf"/>
</dbReference>
<reference evidence="10" key="1">
    <citation type="submission" date="2021-01" db="EMBL/GenBank/DDBJ databases">
        <authorList>
            <person name="Corre E."/>
            <person name="Pelletier E."/>
            <person name="Niang G."/>
            <person name="Scheremetjew M."/>
            <person name="Finn R."/>
            <person name="Kale V."/>
            <person name="Holt S."/>
            <person name="Cochrane G."/>
            <person name="Meng A."/>
            <person name="Brown T."/>
            <person name="Cohen L."/>
        </authorList>
    </citation>
    <scope>NUCLEOTIDE SEQUENCE</scope>
    <source>
        <strain evidence="10">CCAP1064/1</strain>
    </source>
</reference>
<evidence type="ECO:0000256" key="8">
    <source>
        <dbReference type="RuleBase" id="RU000461"/>
    </source>
</evidence>
<dbReference type="GO" id="GO:0020037">
    <property type="term" value="F:heme binding"/>
    <property type="evidence" value="ECO:0007669"/>
    <property type="project" value="InterPro"/>
</dbReference>
<evidence type="ECO:0000313" key="10">
    <source>
        <dbReference type="EMBL" id="CAD8416856.1"/>
    </source>
</evidence>
<dbReference type="Gene3D" id="1.10.630.10">
    <property type="entry name" value="Cytochrome P450"/>
    <property type="match status" value="1"/>
</dbReference>
<evidence type="ECO:0000256" key="3">
    <source>
        <dbReference type="ARBA" id="ARBA00022723"/>
    </source>
</evidence>
<keyword evidence="4 8" id="KW-0560">Oxidoreductase</keyword>
<evidence type="ECO:0000256" key="4">
    <source>
        <dbReference type="ARBA" id="ARBA00023002"/>
    </source>
</evidence>
<dbReference type="InterPro" id="IPR050196">
    <property type="entry name" value="Cytochrome_P450_Monoox"/>
</dbReference>
<sequence>MTFLSSLGFGPSLGLAAVPDAIIEKYEGSFFTFIKGVLGGDLQTLAGGPLFLLLAKYYEVHGPIFNLSFGPKSFLIVSDPVMAKHILKSSPENYCKGVLADVLEPIMGNGLIPADPKIWKVRRRAIVPCFHKRWLNRMVNLFGNCADVLNADLEKHAEQKTAVDMEERFASVALDIIGQSVFNYDFGSVTKESPVVKAVYRVLREVEHRSVSFIPYWNLPYADKWMGGQVEFSNDMNLLDDILTTLINRAVLTRQEATAEELEERDNSDDPSLLRFLCDMRGEDISSKVLRDDLMTMLIAGHETTAAVLTWTLFELSQGDAGMIRDVQAEIRSVLGDKERPDYEDVAKMPRLLNSLVESLRLYPEPPILIRRARHEDVLPEGGTGLSGGVKILRGTDIFISTWNLHRSPELWENSLKYDPTRWERSFDNPGIKEWKGFNPDKIAGLYASETATDFAFLPFGGGQRKCVGDQFAMLEAAVTMSMLLNKYDFCFKGSPEDVGMQTGATIHTMNGLNMYLTKRDLNEPSPPSGWWEQQHLSRGLDQTGKPFKSSEDAAWQVSSLSPKVESVAEAECEI</sequence>
<evidence type="ECO:0000256" key="5">
    <source>
        <dbReference type="ARBA" id="ARBA00023004"/>
    </source>
</evidence>
<evidence type="ECO:0000256" key="6">
    <source>
        <dbReference type="ARBA" id="ARBA00023033"/>
    </source>
</evidence>
<dbReference type="PRINTS" id="PR00465">
    <property type="entry name" value="EP450IV"/>
</dbReference>
<dbReference type="AlphaFoldDB" id="A0A7S0GGS3"/>
<keyword evidence="5 7" id="KW-0408">Iron</keyword>
<comment type="similarity">
    <text evidence="1 8">Belongs to the cytochrome P450 family.</text>
</comment>
<evidence type="ECO:0000256" key="7">
    <source>
        <dbReference type="PIRSR" id="PIRSR602403-1"/>
    </source>
</evidence>
<dbReference type="CDD" id="cd11046">
    <property type="entry name" value="CYP97"/>
    <property type="match status" value="1"/>
</dbReference>
<feature type="chain" id="PRO_5030924738" description="Cytochrome P450" evidence="9">
    <location>
        <begin position="17"/>
        <end position="575"/>
    </location>
</feature>
<dbReference type="InterPro" id="IPR002403">
    <property type="entry name" value="Cyt_P450_E_grp-IV"/>
</dbReference>
<dbReference type="PRINTS" id="PR00385">
    <property type="entry name" value="P450"/>
</dbReference>
<evidence type="ECO:0000256" key="2">
    <source>
        <dbReference type="ARBA" id="ARBA00022617"/>
    </source>
</evidence>
<protein>
    <recommendedName>
        <fullName evidence="11">Cytochrome P450</fullName>
    </recommendedName>
</protein>
<dbReference type="GO" id="GO:0004497">
    <property type="term" value="F:monooxygenase activity"/>
    <property type="evidence" value="ECO:0007669"/>
    <property type="project" value="UniProtKB-KW"/>
</dbReference>
<evidence type="ECO:0000256" key="1">
    <source>
        <dbReference type="ARBA" id="ARBA00010617"/>
    </source>
</evidence>
<dbReference type="InterPro" id="IPR001128">
    <property type="entry name" value="Cyt_P450"/>
</dbReference>
<keyword evidence="3 7" id="KW-0479">Metal-binding</keyword>